<evidence type="ECO:0000313" key="2">
    <source>
        <dbReference type="EMBL" id="OXU22771.1"/>
    </source>
</evidence>
<feature type="chain" id="PRO_5013031383" description="Ion transport domain-containing protein" evidence="1">
    <location>
        <begin position="24"/>
        <end position="67"/>
    </location>
</feature>
<dbReference type="EMBL" id="NNAY01001833">
    <property type="protein sequence ID" value="OXU22771.1"/>
    <property type="molecule type" value="Genomic_DNA"/>
</dbReference>
<reference evidence="2 3" key="1">
    <citation type="journal article" date="2017" name="Curr. Biol.">
        <title>The Evolution of Venom by Co-option of Single-Copy Genes.</title>
        <authorList>
            <person name="Martinson E.O."/>
            <person name="Mrinalini"/>
            <person name="Kelkar Y.D."/>
            <person name="Chang C.H."/>
            <person name="Werren J.H."/>
        </authorList>
    </citation>
    <scope>NUCLEOTIDE SEQUENCE [LARGE SCALE GENOMIC DNA]</scope>
    <source>
        <strain evidence="2 3">Alberta</strain>
        <tissue evidence="2">Whole body</tissue>
    </source>
</reference>
<comment type="caution">
    <text evidence="2">The sequence shown here is derived from an EMBL/GenBank/DDBJ whole genome shotgun (WGS) entry which is preliminary data.</text>
</comment>
<feature type="signal peptide" evidence="1">
    <location>
        <begin position="1"/>
        <end position="23"/>
    </location>
</feature>
<evidence type="ECO:0008006" key="4">
    <source>
        <dbReference type="Google" id="ProtNLM"/>
    </source>
</evidence>
<proteinExistence type="predicted"/>
<keyword evidence="3" id="KW-1185">Reference proteome</keyword>
<evidence type="ECO:0000256" key="1">
    <source>
        <dbReference type="SAM" id="SignalP"/>
    </source>
</evidence>
<dbReference type="Proteomes" id="UP000215335">
    <property type="component" value="Unassembled WGS sequence"/>
</dbReference>
<dbReference type="AlphaFoldDB" id="A0A232EWR4"/>
<evidence type="ECO:0000313" key="3">
    <source>
        <dbReference type="Proteomes" id="UP000215335"/>
    </source>
</evidence>
<gene>
    <name evidence="2" type="ORF">TSAR_016793</name>
</gene>
<organism evidence="2 3">
    <name type="scientific">Trichomalopsis sarcophagae</name>
    <dbReference type="NCBI Taxonomy" id="543379"/>
    <lineage>
        <taxon>Eukaryota</taxon>
        <taxon>Metazoa</taxon>
        <taxon>Ecdysozoa</taxon>
        <taxon>Arthropoda</taxon>
        <taxon>Hexapoda</taxon>
        <taxon>Insecta</taxon>
        <taxon>Pterygota</taxon>
        <taxon>Neoptera</taxon>
        <taxon>Endopterygota</taxon>
        <taxon>Hymenoptera</taxon>
        <taxon>Apocrita</taxon>
        <taxon>Proctotrupomorpha</taxon>
        <taxon>Chalcidoidea</taxon>
        <taxon>Pteromalidae</taxon>
        <taxon>Pteromalinae</taxon>
        <taxon>Trichomalopsis</taxon>
    </lineage>
</organism>
<name>A0A232EWR4_9HYME</name>
<sequence length="67" mass="7630">MSNFIVLLGVVCFAVFFLGAVSAIDTVLKSTYKGSHVEDLRVVCERQCDNIEQWRTQFCLENCQQLL</sequence>
<protein>
    <recommendedName>
        <fullName evidence="4">Ion transport domain-containing protein</fullName>
    </recommendedName>
</protein>
<keyword evidence="1" id="KW-0732">Signal</keyword>
<accession>A0A232EWR4</accession>